<accession>A0ABQ9YVU4</accession>
<dbReference type="PANTHER" id="PTHR43975">
    <property type="entry name" value="ZGC:101858"/>
    <property type="match status" value="1"/>
</dbReference>
<feature type="domain" description="Ketoreductase" evidence="1">
    <location>
        <begin position="56"/>
        <end position="239"/>
    </location>
</feature>
<dbReference type="PANTHER" id="PTHR43975:SF5">
    <property type="entry name" value="PUTATIVE-RELATED"/>
    <property type="match status" value="1"/>
</dbReference>
<dbReference type="Gene3D" id="3.40.50.720">
    <property type="entry name" value="NAD(P)-binding Rossmann-like Domain"/>
    <property type="match status" value="1"/>
</dbReference>
<keyword evidence="3" id="KW-1185">Reference proteome</keyword>
<dbReference type="Pfam" id="PF13561">
    <property type="entry name" value="adh_short_C2"/>
    <property type="match status" value="1"/>
</dbReference>
<dbReference type="SMART" id="SM00822">
    <property type="entry name" value="PKS_KR"/>
    <property type="match status" value="1"/>
</dbReference>
<dbReference type="InterPro" id="IPR002347">
    <property type="entry name" value="SDR_fam"/>
</dbReference>
<evidence type="ECO:0000313" key="3">
    <source>
        <dbReference type="Proteomes" id="UP001234178"/>
    </source>
</evidence>
<dbReference type="InterPro" id="IPR057326">
    <property type="entry name" value="KR_dom"/>
</dbReference>
<dbReference type="Proteomes" id="UP001234178">
    <property type="component" value="Unassembled WGS sequence"/>
</dbReference>
<proteinExistence type="predicted"/>
<comment type="caution">
    <text evidence="2">The sequence shown here is derived from an EMBL/GenBank/DDBJ whole genome shotgun (WGS) entry which is preliminary data.</text>
</comment>
<dbReference type="EMBL" id="JAOYFB010000001">
    <property type="protein sequence ID" value="KAK4004774.1"/>
    <property type="molecule type" value="Genomic_DNA"/>
</dbReference>
<dbReference type="PRINTS" id="PR00080">
    <property type="entry name" value="SDRFAMILY"/>
</dbReference>
<reference evidence="2 3" key="1">
    <citation type="journal article" date="2023" name="Nucleic Acids Res.">
        <title>The hologenome of Daphnia magna reveals possible DNA methylation and microbiome-mediated evolution of the host genome.</title>
        <authorList>
            <person name="Chaturvedi A."/>
            <person name="Li X."/>
            <person name="Dhandapani V."/>
            <person name="Marshall H."/>
            <person name="Kissane S."/>
            <person name="Cuenca-Cambronero M."/>
            <person name="Asole G."/>
            <person name="Calvet F."/>
            <person name="Ruiz-Romero M."/>
            <person name="Marangio P."/>
            <person name="Guigo R."/>
            <person name="Rago D."/>
            <person name="Mirbahai L."/>
            <person name="Eastwood N."/>
            <person name="Colbourne J.K."/>
            <person name="Zhou J."/>
            <person name="Mallon E."/>
            <person name="Orsini L."/>
        </authorList>
    </citation>
    <scope>NUCLEOTIDE SEQUENCE [LARGE SCALE GENOMIC DNA]</scope>
    <source>
        <strain evidence="2">LRV0_1</strain>
    </source>
</reference>
<dbReference type="PRINTS" id="PR00081">
    <property type="entry name" value="GDHRDH"/>
</dbReference>
<evidence type="ECO:0000313" key="2">
    <source>
        <dbReference type="EMBL" id="KAK4004774.1"/>
    </source>
</evidence>
<gene>
    <name evidence="2" type="ORF">OUZ56_006497</name>
</gene>
<organism evidence="2 3">
    <name type="scientific">Daphnia magna</name>
    <dbReference type="NCBI Taxonomy" id="35525"/>
    <lineage>
        <taxon>Eukaryota</taxon>
        <taxon>Metazoa</taxon>
        <taxon>Ecdysozoa</taxon>
        <taxon>Arthropoda</taxon>
        <taxon>Crustacea</taxon>
        <taxon>Branchiopoda</taxon>
        <taxon>Diplostraca</taxon>
        <taxon>Cladocera</taxon>
        <taxon>Anomopoda</taxon>
        <taxon>Daphniidae</taxon>
        <taxon>Daphnia</taxon>
    </lineage>
</organism>
<dbReference type="InterPro" id="IPR036291">
    <property type="entry name" value="NAD(P)-bd_dom_sf"/>
</dbReference>
<sequence length="310" mass="32832">MIIFSATLLKTSGTAGAVECNQSIYGCRDSRATTAQLYRKLPERAPSFIVIMADQKVALITGASSGIGAATAVHFAKLGYKLALCGRNSAALAETATHCLEANDKQSADNVLQLAGDMSVEKDCEDAVKKAVEKFNRLDVLIPCAGILTTGPLETISMDEYDNLMNINCRSIILLMKLCTPHLIETKGNIVNVSSVTGLRAFPGVLSYCISKAAVDQLTRCSALELAPKGVRVNAVNPGVIITHCHKRAGMTDEAYANFLEHSKTTHALGRPGTADEVAKAIAFLASDDASFITGVTLPVDGGRGIMCPR</sequence>
<evidence type="ECO:0000259" key="1">
    <source>
        <dbReference type="SMART" id="SM00822"/>
    </source>
</evidence>
<name>A0ABQ9YVU4_9CRUS</name>
<protein>
    <recommendedName>
        <fullName evidence="1">Ketoreductase domain-containing protein</fullName>
    </recommendedName>
</protein>
<dbReference type="SUPFAM" id="SSF51735">
    <property type="entry name" value="NAD(P)-binding Rossmann-fold domains"/>
    <property type="match status" value="1"/>
</dbReference>